<sequence length="88" mass="9693">MATQELETTTWKTRKTFRLDLGRVPCLACSIVSSGSSSSFSLSSSAKDSHILTGAHRFRITSGWARSGVYILISLGIRISPDQIFWGR</sequence>
<protein>
    <submittedName>
        <fullName evidence="1">Uncharacterized protein</fullName>
    </submittedName>
</protein>
<organism evidence="1 2">
    <name type="scientific">Aureobasidium pullulans</name>
    <name type="common">Black yeast</name>
    <name type="synonym">Pullularia pullulans</name>
    <dbReference type="NCBI Taxonomy" id="5580"/>
    <lineage>
        <taxon>Eukaryota</taxon>
        <taxon>Fungi</taxon>
        <taxon>Dikarya</taxon>
        <taxon>Ascomycota</taxon>
        <taxon>Pezizomycotina</taxon>
        <taxon>Dothideomycetes</taxon>
        <taxon>Dothideomycetidae</taxon>
        <taxon>Dothideales</taxon>
        <taxon>Saccotheciaceae</taxon>
        <taxon>Aureobasidium</taxon>
    </lineage>
</organism>
<comment type="caution">
    <text evidence="1">The sequence shown here is derived from an EMBL/GenBank/DDBJ whole genome shotgun (WGS) entry which is preliminary data.</text>
</comment>
<dbReference type="AlphaFoldDB" id="A0A4T0B498"/>
<reference evidence="1 2" key="1">
    <citation type="submission" date="2018-10" db="EMBL/GenBank/DDBJ databases">
        <title>Fifty Aureobasidium pullulans genomes reveal a recombining polyextremotolerant generalist.</title>
        <authorList>
            <person name="Gostincar C."/>
            <person name="Turk M."/>
            <person name="Zajc J."/>
            <person name="Gunde-Cimerman N."/>
        </authorList>
    </citation>
    <scope>NUCLEOTIDE SEQUENCE [LARGE SCALE GENOMIC DNA]</scope>
    <source>
        <strain evidence="1 2">EXF-1645</strain>
    </source>
</reference>
<gene>
    <name evidence="1" type="ORF">D6C78_11003</name>
</gene>
<proteinExistence type="predicted"/>
<dbReference type="Proteomes" id="UP000308724">
    <property type="component" value="Unassembled WGS sequence"/>
</dbReference>
<dbReference type="EMBL" id="QZBZ01000766">
    <property type="protein sequence ID" value="TIA27808.1"/>
    <property type="molecule type" value="Genomic_DNA"/>
</dbReference>
<evidence type="ECO:0000313" key="1">
    <source>
        <dbReference type="EMBL" id="TIA27808.1"/>
    </source>
</evidence>
<evidence type="ECO:0000313" key="2">
    <source>
        <dbReference type="Proteomes" id="UP000308724"/>
    </source>
</evidence>
<accession>A0A4T0B498</accession>
<name>A0A4T0B498_AURPU</name>